<sequence length="213" mass="24156">MKPVYLTLSQPTEGLPSCSSRFWGNPDLPKGFDYPMYIDEEGDPYPYFFICQIRLADLDIPDCPLPATGLLQFYAKIDSYLGYEAAADRISGHISSPEDVKVLYFPDCTDMEEAVLLDEDGEETSPAEMQITYTTVPEKYQDEHILFAAPTHREWETWDPPFENWEILLQIDSFSGSDFSLNFMDCGVLCFLIAPEDLKAGKFDNVRGIVLST</sequence>
<dbReference type="EMBL" id="JADIMJ010000041">
    <property type="protein sequence ID" value="MBO8453620.1"/>
    <property type="molecule type" value="Genomic_DNA"/>
</dbReference>
<dbReference type="InterPro" id="IPR035948">
    <property type="entry name" value="YwqG-like_sf"/>
</dbReference>
<evidence type="ECO:0000313" key="1">
    <source>
        <dbReference type="EMBL" id="MBO8453620.1"/>
    </source>
</evidence>
<organism evidence="1 2">
    <name type="scientific">Candidatus Cryptobacteroides gallistercoris</name>
    <dbReference type="NCBI Taxonomy" id="2840765"/>
    <lineage>
        <taxon>Bacteria</taxon>
        <taxon>Pseudomonadati</taxon>
        <taxon>Bacteroidota</taxon>
        <taxon>Bacteroidia</taxon>
        <taxon>Bacteroidales</taxon>
        <taxon>Candidatus Cryptobacteroides</taxon>
    </lineage>
</organism>
<evidence type="ECO:0000313" key="2">
    <source>
        <dbReference type="Proteomes" id="UP000771749"/>
    </source>
</evidence>
<dbReference type="InterPro" id="IPR015315">
    <property type="entry name" value="DUF1963"/>
</dbReference>
<dbReference type="AlphaFoldDB" id="A0A940DP90"/>
<name>A0A940DP90_9BACT</name>
<protein>
    <submittedName>
        <fullName evidence="1">DUF1963 domain-containing protein</fullName>
    </submittedName>
</protein>
<proteinExistence type="predicted"/>
<comment type="caution">
    <text evidence="1">The sequence shown here is derived from an EMBL/GenBank/DDBJ whole genome shotgun (WGS) entry which is preliminary data.</text>
</comment>
<dbReference type="PANTHER" id="PTHR36436:SF6">
    <property type="entry name" value="SLL5081 PROTEIN"/>
    <property type="match status" value="1"/>
</dbReference>
<gene>
    <name evidence="1" type="ORF">IAC07_02700</name>
</gene>
<reference evidence="1" key="1">
    <citation type="submission" date="2020-10" db="EMBL/GenBank/DDBJ databases">
        <authorList>
            <person name="Gilroy R."/>
        </authorList>
    </citation>
    <scope>NUCLEOTIDE SEQUENCE</scope>
    <source>
        <strain evidence="1">F1-3629</strain>
    </source>
</reference>
<dbReference type="Gene3D" id="2.30.320.10">
    <property type="entry name" value="YwqG-like"/>
    <property type="match status" value="1"/>
</dbReference>
<dbReference type="SUPFAM" id="SSF103032">
    <property type="entry name" value="Hypothetical protein YwqG"/>
    <property type="match status" value="1"/>
</dbReference>
<reference evidence="1" key="2">
    <citation type="journal article" date="2021" name="PeerJ">
        <title>Extensive microbial diversity within the chicken gut microbiome revealed by metagenomics and culture.</title>
        <authorList>
            <person name="Gilroy R."/>
            <person name="Ravi A."/>
            <person name="Getino M."/>
            <person name="Pursley I."/>
            <person name="Horton D.L."/>
            <person name="Alikhan N.F."/>
            <person name="Baker D."/>
            <person name="Gharbi K."/>
            <person name="Hall N."/>
            <person name="Watson M."/>
            <person name="Adriaenssens E.M."/>
            <person name="Foster-Nyarko E."/>
            <person name="Jarju S."/>
            <person name="Secka A."/>
            <person name="Antonio M."/>
            <person name="Oren A."/>
            <person name="Chaudhuri R.R."/>
            <person name="La Ragione R."/>
            <person name="Hildebrand F."/>
            <person name="Pallen M.J."/>
        </authorList>
    </citation>
    <scope>NUCLEOTIDE SEQUENCE</scope>
    <source>
        <strain evidence="1">F1-3629</strain>
    </source>
</reference>
<dbReference type="Proteomes" id="UP000771749">
    <property type="component" value="Unassembled WGS sequence"/>
</dbReference>
<dbReference type="Pfam" id="PF09234">
    <property type="entry name" value="DUF1963"/>
    <property type="match status" value="2"/>
</dbReference>
<accession>A0A940DP90</accession>
<dbReference type="PANTHER" id="PTHR36436">
    <property type="entry name" value="SLL5081 PROTEIN"/>
    <property type="match status" value="1"/>
</dbReference>